<sequence length="295" mass="32680">MHVNMRDVYKADGSVKEDLTPWLSGHRHHTSLLPNLEWLDQSIQCQQSISLHETAQAGLYFSLLAQDDIRSVDDIQTIQITHQARTVSGDVTLKPGQHTSLMQARISPALLAAVLGETEDHILQHFSAMTASLSNEKGIIQLPITPRTTALIQPILTHSGHAISLAGHLYTLIFSIIEQLQMLSHLSKCEDCQSKLFQAQNLLETPNFTSLNIRRLAQQVGLNAEALAIGFHLITGQTIEHYCLPSRIQSAAAQIRQNPASKQEIVSQSGFSDAQFEAAFIEHFGVYSHQYGPIH</sequence>
<accession>A0ABS5H8P2</accession>
<evidence type="ECO:0000259" key="1">
    <source>
        <dbReference type="PROSITE" id="PS01124"/>
    </source>
</evidence>
<organism evidence="2 3">
    <name type="scientific">Marinomonas vulgaris</name>
    <dbReference type="NCBI Taxonomy" id="2823372"/>
    <lineage>
        <taxon>Bacteria</taxon>
        <taxon>Pseudomonadati</taxon>
        <taxon>Pseudomonadota</taxon>
        <taxon>Gammaproteobacteria</taxon>
        <taxon>Oceanospirillales</taxon>
        <taxon>Oceanospirillaceae</taxon>
        <taxon>Marinomonas</taxon>
    </lineage>
</organism>
<name>A0ABS5H8P2_9GAMM</name>
<dbReference type="EMBL" id="JAGSSV010000002">
    <property type="protein sequence ID" value="MBR7887807.1"/>
    <property type="molecule type" value="Genomic_DNA"/>
</dbReference>
<protein>
    <submittedName>
        <fullName evidence="2">AraC family transcriptional regulator</fullName>
    </submittedName>
</protein>
<dbReference type="RefSeq" id="WP_211535162.1">
    <property type="nucleotide sequence ID" value="NZ_JAGSSV010000002.1"/>
</dbReference>
<reference evidence="3" key="2">
    <citation type="submission" date="2023-07" db="EMBL/GenBank/DDBJ databases">
        <title>Marinomonas vulgaris A79, complete genome.</title>
        <authorList>
            <person name="Ying J.-J."/>
        </authorList>
    </citation>
    <scope>NUCLEOTIDE SEQUENCE [LARGE SCALE GENOMIC DNA]</scope>
    <source>
        <strain evidence="3">A79</strain>
    </source>
</reference>
<dbReference type="PROSITE" id="PS01124">
    <property type="entry name" value="HTH_ARAC_FAMILY_2"/>
    <property type="match status" value="1"/>
</dbReference>
<evidence type="ECO:0000313" key="3">
    <source>
        <dbReference type="Proteomes" id="UP000679722"/>
    </source>
</evidence>
<dbReference type="Proteomes" id="UP000679722">
    <property type="component" value="Unassembled WGS sequence"/>
</dbReference>
<reference evidence="2 3" key="1">
    <citation type="submission" date="2021-04" db="EMBL/GenBank/DDBJ databases">
        <authorList>
            <person name="Sun C."/>
        </authorList>
    </citation>
    <scope>NUCLEOTIDE SEQUENCE [LARGE SCALE GENOMIC DNA]</scope>
    <source>
        <strain evidence="2 3">A79</strain>
    </source>
</reference>
<feature type="domain" description="HTH araC/xylS-type" evidence="1">
    <location>
        <begin position="197"/>
        <end position="294"/>
    </location>
</feature>
<dbReference type="Gene3D" id="1.10.10.60">
    <property type="entry name" value="Homeodomain-like"/>
    <property type="match status" value="1"/>
</dbReference>
<keyword evidence="3" id="KW-1185">Reference proteome</keyword>
<gene>
    <name evidence="2" type="ORF">J9B83_02550</name>
</gene>
<proteinExistence type="predicted"/>
<dbReference type="SMART" id="SM00342">
    <property type="entry name" value="HTH_ARAC"/>
    <property type="match status" value="1"/>
</dbReference>
<dbReference type="InterPro" id="IPR018060">
    <property type="entry name" value="HTH_AraC"/>
</dbReference>
<comment type="caution">
    <text evidence="2">The sequence shown here is derived from an EMBL/GenBank/DDBJ whole genome shotgun (WGS) entry which is preliminary data.</text>
</comment>
<evidence type="ECO:0000313" key="2">
    <source>
        <dbReference type="EMBL" id="MBR7887807.1"/>
    </source>
</evidence>